<dbReference type="SUPFAM" id="SSF81345">
    <property type="entry name" value="ABC transporter involved in vitamin B12 uptake, BtuC"/>
    <property type="match status" value="1"/>
</dbReference>
<comment type="similarity">
    <text evidence="2">Belongs to the binding-protein-dependent transport system permease family. FecCD subfamily.</text>
</comment>
<feature type="transmembrane region" description="Helical" evidence="8">
    <location>
        <begin position="244"/>
        <end position="277"/>
    </location>
</feature>
<dbReference type="EMBL" id="CP009149">
    <property type="protein sequence ID" value="AIJ05244.1"/>
    <property type="molecule type" value="Genomic_DNA"/>
</dbReference>
<name>A0A076LI97_9EURY</name>
<dbReference type="PANTHER" id="PTHR30472">
    <property type="entry name" value="FERRIC ENTEROBACTIN TRANSPORT SYSTEM PERMEASE PROTEIN"/>
    <property type="match status" value="1"/>
</dbReference>
<organism evidence="9 10">
    <name type="scientific">Methanocaldococcus bathoardescens</name>
    <dbReference type="NCBI Taxonomy" id="1301915"/>
    <lineage>
        <taxon>Archaea</taxon>
        <taxon>Methanobacteriati</taxon>
        <taxon>Methanobacteriota</taxon>
        <taxon>Methanomada group</taxon>
        <taxon>Methanococci</taxon>
        <taxon>Methanococcales</taxon>
        <taxon>Methanocaldococcaceae</taxon>
        <taxon>Methanocaldococcus</taxon>
    </lineage>
</organism>
<gene>
    <name evidence="9" type="ORF">JH146_0394</name>
</gene>
<feature type="transmembrane region" description="Helical" evidence="8">
    <location>
        <begin position="91"/>
        <end position="113"/>
    </location>
</feature>
<dbReference type="InterPro" id="IPR037294">
    <property type="entry name" value="ABC_BtuC-like"/>
</dbReference>
<dbReference type="GO" id="GO:0033214">
    <property type="term" value="P:siderophore-iron import into cell"/>
    <property type="evidence" value="ECO:0007669"/>
    <property type="project" value="TreeGrafter"/>
</dbReference>
<evidence type="ECO:0000313" key="9">
    <source>
        <dbReference type="EMBL" id="AIJ05244.1"/>
    </source>
</evidence>
<dbReference type="AlphaFoldDB" id="A0A076LI97"/>
<evidence type="ECO:0000256" key="1">
    <source>
        <dbReference type="ARBA" id="ARBA00004651"/>
    </source>
</evidence>
<evidence type="ECO:0000256" key="7">
    <source>
        <dbReference type="ARBA" id="ARBA00023136"/>
    </source>
</evidence>
<dbReference type="STRING" id="1301915.JH146_0394"/>
<dbReference type="GO" id="GO:0022857">
    <property type="term" value="F:transmembrane transporter activity"/>
    <property type="evidence" value="ECO:0007669"/>
    <property type="project" value="InterPro"/>
</dbReference>
<dbReference type="Proteomes" id="UP000028781">
    <property type="component" value="Chromosome"/>
</dbReference>
<dbReference type="RefSeq" id="WP_048201434.1">
    <property type="nucleotide sequence ID" value="NZ_CP009149.1"/>
</dbReference>
<dbReference type="HOGENOM" id="CLU_013016_0_0_2"/>
<reference evidence="9 10" key="1">
    <citation type="journal article" date="2015" name="Int. J. Syst. Evol. Microbiol.">
        <title>M ethanocaldococcus bathoardescens sp. nov., a hyperthermophilic methanogen isolated from a volcanically active deep-sea hydrothermal vent.</title>
        <authorList>
            <person name="Stewart L.C."/>
            <person name="Jung J.H."/>
            <person name="Kim Y.T."/>
            <person name="Kwon S.W."/>
            <person name="Park C.S."/>
            <person name="Holden J.F."/>
        </authorList>
    </citation>
    <scope>NUCLEOTIDE SEQUENCE [LARGE SCALE GENOMIC DNA]</scope>
    <source>
        <strain evidence="9 10">JH146</strain>
    </source>
</reference>
<evidence type="ECO:0000256" key="4">
    <source>
        <dbReference type="ARBA" id="ARBA00022475"/>
    </source>
</evidence>
<keyword evidence="10" id="KW-1185">Reference proteome</keyword>
<evidence type="ECO:0000256" key="3">
    <source>
        <dbReference type="ARBA" id="ARBA00022448"/>
    </source>
</evidence>
<protein>
    <submittedName>
        <fullName evidence="9">ABC transporter permease 1</fullName>
    </submittedName>
</protein>
<dbReference type="GeneID" id="24890989"/>
<evidence type="ECO:0000256" key="2">
    <source>
        <dbReference type="ARBA" id="ARBA00007935"/>
    </source>
</evidence>
<feature type="transmembrane region" description="Helical" evidence="8">
    <location>
        <begin position="119"/>
        <end position="140"/>
    </location>
</feature>
<evidence type="ECO:0000256" key="5">
    <source>
        <dbReference type="ARBA" id="ARBA00022692"/>
    </source>
</evidence>
<dbReference type="InterPro" id="IPR000522">
    <property type="entry name" value="ABC_transptr_permease_BtuC"/>
</dbReference>
<evidence type="ECO:0000256" key="6">
    <source>
        <dbReference type="ARBA" id="ARBA00022989"/>
    </source>
</evidence>
<evidence type="ECO:0000313" key="10">
    <source>
        <dbReference type="Proteomes" id="UP000028781"/>
    </source>
</evidence>
<dbReference type="GO" id="GO:0005886">
    <property type="term" value="C:plasma membrane"/>
    <property type="evidence" value="ECO:0007669"/>
    <property type="project" value="UniProtKB-SubCell"/>
</dbReference>
<feature type="transmembrane region" description="Helical" evidence="8">
    <location>
        <begin position="204"/>
        <end position="224"/>
    </location>
</feature>
<proteinExistence type="inferred from homology"/>
<accession>A0A076LI97</accession>
<dbReference type="OrthoDB" id="27848at2157"/>
<feature type="transmembrane region" description="Helical" evidence="8">
    <location>
        <begin position="320"/>
        <end position="340"/>
    </location>
</feature>
<feature type="transmembrane region" description="Helical" evidence="8">
    <location>
        <begin position="62"/>
        <end position="79"/>
    </location>
</feature>
<sequence>MKIRAGLLLLFLLSVLFSLSILSITNGTIKIEPKKFYNYLSEGTTGNPTYDKIIEKCRMPRTVGAIFAGMGLAVAGLLMQSLFRNPLADPYLIGVSSGASLGVALYVFTSLLLKFGIPHSIWGFIISAYLGSLLSMFVVLSLAKKVKQITTLLIVGLMIGYISSGLITIVIAFSDFVGVDNSVLTSFMMWGYGSLSSLTMERSLIMSVLVVICCSITYLLSKFLDAYLLGENYAKSIGVDIKKLRILIILISCMITATIVAFAGPIGFIGLVCPIIARLLCGTSKHIYVIPNAMLIGAIFLIIADILVRPGIIIPTTNSELTLICPLAIIGAPIAIIIYIKRKEMGI</sequence>
<feature type="transmembrane region" description="Helical" evidence="8">
    <location>
        <begin position="289"/>
        <end position="308"/>
    </location>
</feature>
<comment type="subcellular location">
    <subcellularLocation>
        <location evidence="1">Cell membrane</location>
        <topology evidence="1">Multi-pass membrane protein</topology>
    </subcellularLocation>
</comment>
<dbReference type="Gene3D" id="1.10.3470.10">
    <property type="entry name" value="ABC transporter involved in vitamin B12 uptake, BtuC"/>
    <property type="match status" value="1"/>
</dbReference>
<feature type="transmembrane region" description="Helical" evidence="8">
    <location>
        <begin position="152"/>
        <end position="173"/>
    </location>
</feature>
<keyword evidence="4" id="KW-1003">Cell membrane</keyword>
<keyword evidence="6 8" id="KW-1133">Transmembrane helix</keyword>
<keyword evidence="7 8" id="KW-0472">Membrane</keyword>
<keyword evidence="5 8" id="KW-0812">Transmembrane</keyword>
<keyword evidence="3" id="KW-0813">Transport</keyword>
<dbReference type="PANTHER" id="PTHR30472:SF41">
    <property type="entry name" value="TRANSPORT SYSTEM PERMEASE PROTEIN"/>
    <property type="match status" value="1"/>
</dbReference>
<evidence type="ECO:0000256" key="8">
    <source>
        <dbReference type="SAM" id="Phobius"/>
    </source>
</evidence>
<dbReference type="CDD" id="cd06550">
    <property type="entry name" value="TM_ABC_iron-siderophores_like"/>
    <property type="match status" value="1"/>
</dbReference>
<dbReference type="KEGG" id="mjh:JH146_0394"/>
<dbReference type="Pfam" id="PF01032">
    <property type="entry name" value="FecCD"/>
    <property type="match status" value="1"/>
</dbReference>